<keyword evidence="2" id="KW-0812">Transmembrane</keyword>
<feature type="compositionally biased region" description="Polar residues" evidence="1">
    <location>
        <begin position="663"/>
        <end position="672"/>
    </location>
</feature>
<evidence type="ECO:0000256" key="2">
    <source>
        <dbReference type="SAM" id="Phobius"/>
    </source>
</evidence>
<keyword evidence="4" id="KW-1185">Reference proteome</keyword>
<proteinExistence type="predicted"/>
<feature type="compositionally biased region" description="Low complexity" evidence="1">
    <location>
        <begin position="843"/>
        <end position="855"/>
    </location>
</feature>
<dbReference type="RefSeq" id="XP_047780626.1">
    <property type="nucleotide sequence ID" value="XM_047923387.1"/>
</dbReference>
<organism evidence="3 4">
    <name type="scientific">Rhodofomes roseus</name>
    <dbReference type="NCBI Taxonomy" id="34475"/>
    <lineage>
        <taxon>Eukaryota</taxon>
        <taxon>Fungi</taxon>
        <taxon>Dikarya</taxon>
        <taxon>Basidiomycota</taxon>
        <taxon>Agaricomycotina</taxon>
        <taxon>Agaricomycetes</taxon>
        <taxon>Polyporales</taxon>
        <taxon>Rhodofomes</taxon>
    </lineage>
</organism>
<feature type="transmembrane region" description="Helical" evidence="2">
    <location>
        <begin position="141"/>
        <end position="165"/>
    </location>
</feature>
<feature type="compositionally biased region" description="Low complexity" evidence="1">
    <location>
        <begin position="516"/>
        <end position="527"/>
    </location>
</feature>
<feature type="compositionally biased region" description="Low complexity" evidence="1">
    <location>
        <begin position="476"/>
        <end position="492"/>
    </location>
</feature>
<feature type="compositionally biased region" description="Polar residues" evidence="1">
    <location>
        <begin position="355"/>
        <end position="374"/>
    </location>
</feature>
<keyword evidence="2" id="KW-1133">Transmembrane helix</keyword>
<name>A0ABQ8KKT3_9APHY</name>
<sequence>MAAPTQALPAWMTLSSAVVTAPDGSVFTSYTTLELPLTYYGPSIPLNTGWTYGGLTPPPSTSTAPTSSSPFTTTSPSSAPSSSSFSSSVSSSSSSVSSTSSSSASSSTMSSSSITTTSSVSASASPSAVASGAHSSRSSTVIGAVLGSLLGTLVLVLLILIWLLLRRHYRGVRNNTEPPAKSASSSFWNRSTTVFSRRKSRRQTPIWTEWQMVSPEDFEDRLPQSPTSPTSPEEGIPRDSGDETDPFLNRTLRNGTNEMSQTQTGTDTLVSIPVAAALATGTASTRRSGTTPTHVGGPIMPREELLARMNEEDAAMMQVRLVSPSTDEHTSPLLPPPPLSSDRRSMRAARPGLNETKSMRSLASAAFSGSSEKSGSIDAQEPERAELLTARRVKVGNYGEPASDAGASSLTSGTSGLERLANLPRMSWFRRMSFLPTPVGSRSNSRDGAEGDRYTRTPPRSHSRQNSRSRPVSWAPLPTTEPTSPTLESSVGRRPRPPSSFPQGLGLLVGDERPVSSISAKSRASGSTVYHDARDTPSSSLVEVNVTPAGTFGSNRSQPGIPPVPPLPHQARSAPVSPLAEQTLGTNTGYIHLDIPSSEPPTYEESHRDSPHSSGDRPADSVDVLDLPVPRPASPFTAASGSSRAQPPPGLPNPSVWRDSHATTDGTSSTSGIRIDVLEEAPPPAQDSWRNLSGGNAGTAPGGRRTTFGTVPMVVHRDAVQSERGSLASGRSHLSPHVLQSSGSTAASLHTHRSSSSKSHSQGPSGSSGSRSASHAGSIADRRLEQVSEAASPPLSAVFSKDGVWSRPSSPPGVRPMSPISQSPSSSAEGEPAFPEPRPPTPNTAAGTVTSTTTSRTEESGTHASVTTSGTDPGYAEARHDDDILW</sequence>
<feature type="compositionally biased region" description="Low complexity" evidence="1">
    <location>
        <begin position="225"/>
        <end position="234"/>
    </location>
</feature>
<feature type="region of interest" description="Disordered" evidence="1">
    <location>
        <begin position="206"/>
        <end position="264"/>
    </location>
</feature>
<gene>
    <name evidence="3" type="ORF">C8Q71DRAFT_752556</name>
</gene>
<protein>
    <submittedName>
        <fullName evidence="3">Uncharacterized protein</fullName>
    </submittedName>
</protein>
<dbReference type="EMBL" id="JADCUA010000007">
    <property type="protein sequence ID" value="KAH9838711.1"/>
    <property type="molecule type" value="Genomic_DNA"/>
</dbReference>
<dbReference type="Proteomes" id="UP000814176">
    <property type="component" value="Unassembled WGS sequence"/>
</dbReference>
<feature type="compositionally biased region" description="Basic and acidic residues" evidence="1">
    <location>
        <begin position="444"/>
        <end position="455"/>
    </location>
</feature>
<comment type="caution">
    <text evidence="3">The sequence shown here is derived from an EMBL/GenBank/DDBJ whole genome shotgun (WGS) entry which is preliminary data.</text>
</comment>
<feature type="compositionally biased region" description="Low complexity" evidence="1">
    <location>
        <begin position="61"/>
        <end position="111"/>
    </location>
</feature>
<feature type="region of interest" description="Disordered" evidence="1">
    <location>
        <begin position="57"/>
        <end position="111"/>
    </location>
</feature>
<reference evidence="3 4" key="1">
    <citation type="journal article" date="2021" name="Environ. Microbiol.">
        <title>Gene family expansions and transcriptome signatures uncover fungal adaptations to wood decay.</title>
        <authorList>
            <person name="Hage H."/>
            <person name="Miyauchi S."/>
            <person name="Viragh M."/>
            <person name="Drula E."/>
            <person name="Min B."/>
            <person name="Chaduli D."/>
            <person name="Navarro D."/>
            <person name="Favel A."/>
            <person name="Norest M."/>
            <person name="Lesage-Meessen L."/>
            <person name="Balint B."/>
            <person name="Merenyi Z."/>
            <person name="de Eugenio L."/>
            <person name="Morin E."/>
            <person name="Martinez A.T."/>
            <person name="Baldrian P."/>
            <person name="Stursova M."/>
            <person name="Martinez M.J."/>
            <person name="Novotny C."/>
            <person name="Magnuson J.K."/>
            <person name="Spatafora J.W."/>
            <person name="Maurice S."/>
            <person name="Pangilinan J."/>
            <person name="Andreopoulos W."/>
            <person name="LaButti K."/>
            <person name="Hundley H."/>
            <person name="Na H."/>
            <person name="Kuo A."/>
            <person name="Barry K."/>
            <person name="Lipzen A."/>
            <person name="Henrissat B."/>
            <person name="Riley R."/>
            <person name="Ahrendt S."/>
            <person name="Nagy L.G."/>
            <person name="Grigoriev I.V."/>
            <person name="Martin F."/>
            <person name="Rosso M.N."/>
        </authorList>
    </citation>
    <scope>NUCLEOTIDE SEQUENCE [LARGE SCALE GENOMIC DNA]</scope>
    <source>
        <strain evidence="3 4">CIRM-BRFM 1785</strain>
    </source>
</reference>
<feature type="compositionally biased region" description="Low complexity" evidence="1">
    <location>
        <begin position="816"/>
        <end position="833"/>
    </location>
</feature>
<feature type="compositionally biased region" description="Basic and acidic residues" evidence="1">
    <location>
        <begin position="604"/>
        <end position="620"/>
    </location>
</feature>
<evidence type="ECO:0000256" key="1">
    <source>
        <dbReference type="SAM" id="MobiDB-lite"/>
    </source>
</evidence>
<feature type="compositionally biased region" description="Basic and acidic residues" evidence="1">
    <location>
        <begin position="877"/>
        <end position="886"/>
    </location>
</feature>
<evidence type="ECO:0000313" key="4">
    <source>
        <dbReference type="Proteomes" id="UP000814176"/>
    </source>
</evidence>
<feature type="region of interest" description="Disordered" evidence="1">
    <location>
        <begin position="435"/>
        <end position="578"/>
    </location>
</feature>
<keyword evidence="2" id="KW-0472">Membrane</keyword>
<feature type="compositionally biased region" description="Low complexity" evidence="1">
    <location>
        <begin position="756"/>
        <end position="778"/>
    </location>
</feature>
<feature type="region of interest" description="Disordered" evidence="1">
    <location>
        <begin position="323"/>
        <end position="384"/>
    </location>
</feature>
<dbReference type="GeneID" id="72004119"/>
<accession>A0ABQ8KKT3</accession>
<feature type="region of interest" description="Disordered" evidence="1">
    <location>
        <begin position="590"/>
        <end position="886"/>
    </location>
</feature>
<evidence type="ECO:0000313" key="3">
    <source>
        <dbReference type="EMBL" id="KAH9838711.1"/>
    </source>
</evidence>
<feature type="compositionally biased region" description="Polar residues" evidence="1">
    <location>
        <begin position="251"/>
        <end position="264"/>
    </location>
</feature>